<accession>A0A4R9C0U5</accession>
<evidence type="ECO:0000256" key="1">
    <source>
        <dbReference type="SAM" id="Phobius"/>
    </source>
</evidence>
<organism evidence="3 4">
    <name type="scientific">Helcococcus ovis</name>
    <dbReference type="NCBI Taxonomy" id="72026"/>
    <lineage>
        <taxon>Bacteria</taxon>
        <taxon>Bacillati</taxon>
        <taxon>Bacillota</taxon>
        <taxon>Tissierellia</taxon>
        <taxon>Tissierellales</taxon>
        <taxon>Peptoniphilaceae</taxon>
        <taxon>Helcococcus</taxon>
    </lineage>
</organism>
<dbReference type="Proteomes" id="UP000297454">
    <property type="component" value="Unassembled WGS sequence"/>
</dbReference>
<keyword evidence="1" id="KW-1133">Transmembrane helix</keyword>
<dbReference type="AlphaFoldDB" id="A0A4R9C0U5"/>
<evidence type="ECO:0000259" key="2">
    <source>
        <dbReference type="Pfam" id="PF07811"/>
    </source>
</evidence>
<dbReference type="InterPro" id="IPR012495">
    <property type="entry name" value="TadE-like_dom"/>
</dbReference>
<evidence type="ECO:0000313" key="4">
    <source>
        <dbReference type="Proteomes" id="UP000297454"/>
    </source>
</evidence>
<comment type="caution">
    <text evidence="3">The sequence shown here is derived from an EMBL/GenBank/DDBJ whole genome shotgun (WGS) entry which is preliminary data.</text>
</comment>
<gene>
    <name evidence="3" type="ORF">EQF91_05370</name>
</gene>
<dbReference type="EMBL" id="SCFR01000017">
    <property type="protein sequence ID" value="TFF65668.1"/>
    <property type="molecule type" value="Genomic_DNA"/>
</dbReference>
<feature type="transmembrane region" description="Helical" evidence="1">
    <location>
        <begin position="38"/>
        <end position="63"/>
    </location>
</feature>
<reference evidence="3 4" key="1">
    <citation type="submission" date="2019-01" db="EMBL/GenBank/DDBJ databases">
        <title>Draft Genome Sequences of Helcococcus ovis Strains Isolated from the Uterus and Vagina of Dairy Cows with Metritis.</title>
        <authorList>
            <person name="Cunha F."/>
            <person name="Jeon S.J."/>
            <person name="Kutzer P."/>
            <person name="Galvao K.N."/>
        </authorList>
    </citation>
    <scope>NUCLEOTIDE SEQUENCE [LARGE SCALE GENOMIC DNA]</scope>
    <source>
        <strain evidence="3 4">KG-37</strain>
    </source>
</reference>
<dbReference type="Pfam" id="PF07811">
    <property type="entry name" value="TadE"/>
    <property type="match status" value="1"/>
</dbReference>
<name>A0A4R9C0U5_9FIRM</name>
<protein>
    <submittedName>
        <fullName evidence="3">Pilus assembly protein</fullName>
    </submittedName>
</protein>
<feature type="domain" description="TadE-like" evidence="2">
    <location>
        <begin position="35"/>
        <end position="71"/>
    </location>
</feature>
<keyword evidence="1" id="KW-0472">Membrane</keyword>
<sequence>MEVVRQKFHLKLQPDYPKEMKMLDKLFRLKKSEKGQGMVEFALVFPMFIFICLFIIEVGWIAYNYISFDYTYRVASWEIRPNYDNESDAPRSLYHDEVETLIKNKLIENGLSTQGVRITGASISFSKKDENVVTINGYTDKSRKYYMEIKGDMTKEVPLITPVGKMFMGSSFPLTKKLDKLRLIESKAIK</sequence>
<evidence type="ECO:0000313" key="3">
    <source>
        <dbReference type="EMBL" id="TFF65668.1"/>
    </source>
</evidence>
<keyword evidence="1" id="KW-0812">Transmembrane</keyword>
<proteinExistence type="predicted"/>
<keyword evidence="4" id="KW-1185">Reference proteome</keyword>